<organism evidence="4 5">
    <name type="scientific">Cyphellophora attinorum</name>
    <dbReference type="NCBI Taxonomy" id="1664694"/>
    <lineage>
        <taxon>Eukaryota</taxon>
        <taxon>Fungi</taxon>
        <taxon>Dikarya</taxon>
        <taxon>Ascomycota</taxon>
        <taxon>Pezizomycotina</taxon>
        <taxon>Eurotiomycetes</taxon>
        <taxon>Chaetothyriomycetidae</taxon>
        <taxon>Chaetothyriales</taxon>
        <taxon>Cyphellophoraceae</taxon>
        <taxon>Cyphellophora</taxon>
    </lineage>
</organism>
<dbReference type="Pfam" id="PF04082">
    <property type="entry name" value="Fungal_trans"/>
    <property type="match status" value="1"/>
</dbReference>
<protein>
    <recommendedName>
        <fullName evidence="3">Xylanolytic transcriptional activator regulatory domain-containing protein</fullName>
    </recommendedName>
</protein>
<dbReference type="STRING" id="1664694.A0A0N1HNH4"/>
<feature type="compositionally biased region" description="Basic residues" evidence="2">
    <location>
        <begin position="42"/>
        <end position="54"/>
    </location>
</feature>
<evidence type="ECO:0000313" key="4">
    <source>
        <dbReference type="EMBL" id="KPI39072.1"/>
    </source>
</evidence>
<dbReference type="GO" id="GO:0003677">
    <property type="term" value="F:DNA binding"/>
    <property type="evidence" value="ECO:0007669"/>
    <property type="project" value="InterPro"/>
</dbReference>
<dbReference type="CDD" id="cd12148">
    <property type="entry name" value="fungal_TF_MHR"/>
    <property type="match status" value="1"/>
</dbReference>
<dbReference type="OrthoDB" id="2262349at2759"/>
<dbReference type="EMBL" id="LFJN01000016">
    <property type="protein sequence ID" value="KPI39072.1"/>
    <property type="molecule type" value="Genomic_DNA"/>
</dbReference>
<feature type="domain" description="Xylanolytic transcriptional activator regulatory" evidence="3">
    <location>
        <begin position="250"/>
        <end position="330"/>
    </location>
</feature>
<comment type="caution">
    <text evidence="4">The sequence shown here is derived from an EMBL/GenBank/DDBJ whole genome shotgun (WGS) entry which is preliminary data.</text>
</comment>
<dbReference type="GO" id="GO:0005634">
    <property type="term" value="C:nucleus"/>
    <property type="evidence" value="ECO:0007669"/>
    <property type="project" value="TreeGrafter"/>
</dbReference>
<dbReference type="GO" id="GO:0008270">
    <property type="term" value="F:zinc ion binding"/>
    <property type="evidence" value="ECO:0007669"/>
    <property type="project" value="InterPro"/>
</dbReference>
<dbReference type="PANTHER" id="PTHR31644:SF1">
    <property type="entry name" value="ZN(II)2CYS6 TRANSCRIPTION FACTOR (EUROFUNG)"/>
    <property type="match status" value="1"/>
</dbReference>
<dbReference type="PANTHER" id="PTHR31644">
    <property type="entry name" value="TRANSCRIPTIONAL ACTIVATOR ARO80-RELATED"/>
    <property type="match status" value="1"/>
</dbReference>
<accession>A0A0N1HNH4</accession>
<feature type="region of interest" description="Disordered" evidence="2">
    <location>
        <begin position="42"/>
        <end position="74"/>
    </location>
</feature>
<sequence length="679" mass="76432">MSAAVNDGQAESDVSPSSQLLVQNRTFKRVYQACEACRLRKHKLLPPKKRKGRPPKQPVDGRRSGAAPKRPEDNVLRYADQPASQNLANFPLRNTSDAIRLLDEERQTTTKGRPREEGNITPPQQFFLIHEGFVEEATVFRLFRFYMDSIHPMMPVIPAERRPMTSERILAMASREPHLTASILVVSSGLLGETTLHHHLWQRVERLYAQVAIRGTDAALDMIEGLLLLSEYPPNMGNSTFGLRLEDRMSWMTVGTCVRLGYLLGLEQLVMIPDDIDEKSLVNDHARGKIVWLYCFLLDRQISIRVGKPFWHRSPGMTFQHLHSDPADDFPQMREIEGLQDNYAAYLQCQLHLTQIISNAHDLLYSSKSHSFAIAKAEGYYKHVDDFSVTLSAFRTRWQKRPWRTYPINECVWISFHHLRLYIYSFALHGHMHRAESASNTRPLDYFPTGLYGSVDARYIIQAVDAASDILRIAIGRFVGSQLTNLPLRFFLFFTHAGVFLLKVLIVVPLPGSQKRAILHLVRGLIRSMSIASTDPRHPAARNAAALDRLLRRIHPDQSDLQTPFGITRASSPRVHVSDVASEANNDPPAPFLANDAFLPTVLGESPFVAERPLQALAADIDALLGVEADVAGVSAPLFPSLVPDGNNLLPPADMFASLFNYDDLDFWAAFNHAPMNMA</sequence>
<reference evidence="4 5" key="1">
    <citation type="submission" date="2015-06" db="EMBL/GenBank/DDBJ databases">
        <title>Draft genome of the ant-associated black yeast Phialophora attae CBS 131958.</title>
        <authorList>
            <person name="Moreno L.F."/>
            <person name="Stielow B.J."/>
            <person name="de Hoog S."/>
            <person name="Vicente V.A."/>
            <person name="Weiss V.A."/>
            <person name="de Vries M."/>
            <person name="Cruz L.M."/>
            <person name="Souza E.M."/>
        </authorList>
    </citation>
    <scope>NUCLEOTIDE SEQUENCE [LARGE SCALE GENOMIC DNA]</scope>
    <source>
        <strain evidence="4 5">CBS 131958</strain>
    </source>
</reference>
<dbReference type="RefSeq" id="XP_017999035.1">
    <property type="nucleotide sequence ID" value="XM_018144616.1"/>
</dbReference>
<feature type="compositionally biased region" description="Basic and acidic residues" evidence="2">
    <location>
        <begin position="59"/>
        <end position="74"/>
    </location>
</feature>
<evidence type="ECO:0000259" key="3">
    <source>
        <dbReference type="SMART" id="SM00906"/>
    </source>
</evidence>
<dbReference type="GO" id="GO:0006351">
    <property type="term" value="P:DNA-templated transcription"/>
    <property type="evidence" value="ECO:0007669"/>
    <property type="project" value="InterPro"/>
</dbReference>
<proteinExistence type="predicted"/>
<dbReference type="VEuPathDB" id="FungiDB:AB675_4474"/>
<dbReference type="InterPro" id="IPR007219">
    <property type="entry name" value="XnlR_reg_dom"/>
</dbReference>
<name>A0A0N1HNH4_9EURO</name>
<evidence type="ECO:0000256" key="1">
    <source>
        <dbReference type="ARBA" id="ARBA00023242"/>
    </source>
</evidence>
<gene>
    <name evidence="4" type="ORF">AB675_4474</name>
</gene>
<dbReference type="GO" id="GO:0000981">
    <property type="term" value="F:DNA-binding transcription factor activity, RNA polymerase II-specific"/>
    <property type="evidence" value="ECO:0007669"/>
    <property type="project" value="TreeGrafter"/>
</dbReference>
<dbReference type="AlphaFoldDB" id="A0A0N1HNH4"/>
<feature type="region of interest" description="Disordered" evidence="2">
    <location>
        <begin position="1"/>
        <end position="20"/>
    </location>
</feature>
<keyword evidence="5" id="KW-1185">Reference proteome</keyword>
<dbReference type="InterPro" id="IPR052780">
    <property type="entry name" value="AAA_Catabolism_Regulators"/>
</dbReference>
<evidence type="ECO:0000313" key="5">
    <source>
        <dbReference type="Proteomes" id="UP000038010"/>
    </source>
</evidence>
<dbReference type="SMART" id="SM00906">
    <property type="entry name" value="Fungal_trans"/>
    <property type="match status" value="1"/>
</dbReference>
<evidence type="ECO:0000256" key="2">
    <source>
        <dbReference type="SAM" id="MobiDB-lite"/>
    </source>
</evidence>
<dbReference type="GeneID" id="28736496"/>
<dbReference type="Proteomes" id="UP000038010">
    <property type="component" value="Unassembled WGS sequence"/>
</dbReference>
<keyword evidence="1" id="KW-0539">Nucleus</keyword>